<keyword evidence="4" id="KW-1185">Reference proteome</keyword>
<dbReference type="EMBL" id="JAZGUE010000006">
    <property type="protein sequence ID" value="KAL2265704.1"/>
    <property type="molecule type" value="Genomic_DNA"/>
</dbReference>
<protein>
    <recommendedName>
        <fullName evidence="2">DUF7514 domain-containing protein</fullName>
    </recommendedName>
</protein>
<reference evidence="3 4" key="1">
    <citation type="journal article" date="2024" name="Commun. Biol.">
        <title>Comparative genomic analysis of thermophilic fungi reveals convergent evolutionary adaptations and gene losses.</title>
        <authorList>
            <person name="Steindorff A.S."/>
            <person name="Aguilar-Pontes M.V."/>
            <person name="Robinson A.J."/>
            <person name="Andreopoulos B."/>
            <person name="LaButti K."/>
            <person name="Kuo A."/>
            <person name="Mondo S."/>
            <person name="Riley R."/>
            <person name="Otillar R."/>
            <person name="Haridas S."/>
            <person name="Lipzen A."/>
            <person name="Grimwood J."/>
            <person name="Schmutz J."/>
            <person name="Clum A."/>
            <person name="Reid I.D."/>
            <person name="Moisan M.C."/>
            <person name="Butler G."/>
            <person name="Nguyen T.T.M."/>
            <person name="Dewar K."/>
            <person name="Conant G."/>
            <person name="Drula E."/>
            <person name="Henrissat B."/>
            <person name="Hansel C."/>
            <person name="Singer S."/>
            <person name="Hutchinson M.I."/>
            <person name="de Vries R.P."/>
            <person name="Natvig D.O."/>
            <person name="Powell A.J."/>
            <person name="Tsang A."/>
            <person name="Grigoriev I.V."/>
        </authorList>
    </citation>
    <scope>NUCLEOTIDE SEQUENCE [LARGE SCALE GENOMIC DNA]</scope>
    <source>
        <strain evidence="3 4">ATCC 22073</strain>
    </source>
</reference>
<dbReference type="RefSeq" id="XP_070864431.1">
    <property type="nucleotide sequence ID" value="XM_071013556.1"/>
</dbReference>
<feature type="compositionally biased region" description="Basic residues" evidence="1">
    <location>
        <begin position="518"/>
        <end position="531"/>
    </location>
</feature>
<dbReference type="Pfam" id="PF24355">
    <property type="entry name" value="DUF7514"/>
    <property type="match status" value="1"/>
</dbReference>
<feature type="compositionally biased region" description="Acidic residues" evidence="1">
    <location>
        <begin position="72"/>
        <end position="81"/>
    </location>
</feature>
<feature type="compositionally biased region" description="Pro residues" evidence="1">
    <location>
        <begin position="54"/>
        <end position="63"/>
    </location>
</feature>
<proteinExistence type="predicted"/>
<feature type="compositionally biased region" description="Pro residues" evidence="1">
    <location>
        <begin position="12"/>
        <end position="33"/>
    </location>
</feature>
<feature type="compositionally biased region" description="Low complexity" evidence="1">
    <location>
        <begin position="34"/>
        <end position="46"/>
    </location>
</feature>
<evidence type="ECO:0000313" key="3">
    <source>
        <dbReference type="EMBL" id="KAL2265704.1"/>
    </source>
</evidence>
<feature type="region of interest" description="Disordered" evidence="1">
    <location>
        <begin position="1"/>
        <end position="218"/>
    </location>
</feature>
<dbReference type="GeneID" id="98128200"/>
<accession>A0ABR4D5R4</accession>
<dbReference type="PANTHER" id="PTHR39611:SF1">
    <property type="entry name" value="HYDROXYPROLINE-RICH GLYCOPROTEIN DZ-HRGP"/>
    <property type="match status" value="1"/>
</dbReference>
<dbReference type="PANTHER" id="PTHR39611">
    <property type="entry name" value="HYDROXYPROLINE-RICH GLYCOPROTEIN DZ-HRGP-RELATED"/>
    <property type="match status" value="1"/>
</dbReference>
<feature type="compositionally biased region" description="Basic residues" evidence="1">
    <location>
        <begin position="418"/>
        <end position="430"/>
    </location>
</feature>
<feature type="domain" description="DUF7514" evidence="2">
    <location>
        <begin position="223"/>
        <end position="359"/>
    </location>
</feature>
<evidence type="ECO:0000259" key="2">
    <source>
        <dbReference type="Pfam" id="PF24355"/>
    </source>
</evidence>
<feature type="region of interest" description="Disordered" evidence="1">
    <location>
        <begin position="402"/>
        <end position="442"/>
    </location>
</feature>
<sequence length="685" mass="71684">MDPQQQAWPGWQMPPPPQASFPNSHPPPPPPPLAAAAVTAATGAFPSNAVPCQFQPPPPPARGPNPATVETDVSDDDDDESVHESNGDRNRTGQNPKPMPSSGRPMSLGTLPPPMRAAGPPGIPTPPDSPGKKGFNLAAPLSSSAARPQPSGPAAQGQHHQPPFPPPQGPGSSGARTQPGMRWNEAASPPQQRPASARSPPRGPGARAASSRETSASMDRKWGVLFDHEDKPTKRWAEVAQGIGKYMMDEFIPLRTLVITPSKMNALYGDFKLEQEAIPFADLFRPLRSAAAAHAHLEALYQSLGLEYFLVPPAPGERPTLPGLTLSGWEGWLTLCVSAYPAEEAARLARVVAALPVVARPLPTASRSACRRASRGICCRRRGGGARGTICGRAWARRLPWRPGGGKGRGLLPPLPPRRPRRPRRARRARGTGTAPPPPPPPLLLLLRLVEIASVSVSATALETANVRAPGTPTPTASDSRRAGIRLLLHLLPLSTERETSGRGTDTRAGPAIGPRQIRFKSTKHNHHRHRDGLANPAAGAPSPASPPQRLVPNAGRAGSTCCRDPRCGRGTGSEIENDISRKGPTGGGMAAGRIGIGSESGIGSERGGGSRTATAADPSVSWIGSGRPSSELMSERAEGSGTGTGFASRPDGGLRRWLGIRNAGAASAGVAAVAAMSRGECRRD</sequence>
<evidence type="ECO:0000256" key="1">
    <source>
        <dbReference type="SAM" id="MobiDB-lite"/>
    </source>
</evidence>
<feature type="non-terminal residue" evidence="3">
    <location>
        <position position="685"/>
    </location>
</feature>
<name>A0ABR4D5R4_9PEZI</name>
<dbReference type="InterPro" id="IPR055936">
    <property type="entry name" value="DUF7514"/>
</dbReference>
<feature type="compositionally biased region" description="Basic and acidic residues" evidence="1">
    <location>
        <begin position="82"/>
        <end position="91"/>
    </location>
</feature>
<comment type="caution">
    <text evidence="3">The sequence shown here is derived from an EMBL/GenBank/DDBJ whole genome shotgun (WGS) entry which is preliminary data.</text>
</comment>
<feature type="compositionally biased region" description="Gly residues" evidence="1">
    <location>
        <begin position="585"/>
        <end position="611"/>
    </location>
</feature>
<feature type="compositionally biased region" description="Low complexity" evidence="1">
    <location>
        <begin position="186"/>
        <end position="217"/>
    </location>
</feature>
<gene>
    <name evidence="3" type="ORF">VTJ83DRAFT_6804</name>
</gene>
<evidence type="ECO:0000313" key="4">
    <source>
        <dbReference type="Proteomes" id="UP001600064"/>
    </source>
</evidence>
<feature type="compositionally biased region" description="Pro residues" evidence="1">
    <location>
        <begin position="111"/>
        <end position="129"/>
    </location>
</feature>
<feature type="region of interest" description="Disordered" evidence="1">
    <location>
        <begin position="497"/>
        <end position="653"/>
    </location>
</feature>
<dbReference type="Proteomes" id="UP001600064">
    <property type="component" value="Unassembled WGS sequence"/>
</dbReference>
<organism evidence="3 4">
    <name type="scientific">Remersonia thermophila</name>
    <dbReference type="NCBI Taxonomy" id="72144"/>
    <lineage>
        <taxon>Eukaryota</taxon>
        <taxon>Fungi</taxon>
        <taxon>Dikarya</taxon>
        <taxon>Ascomycota</taxon>
        <taxon>Pezizomycotina</taxon>
        <taxon>Sordariomycetes</taxon>
        <taxon>Sordariomycetidae</taxon>
        <taxon>Sordariales</taxon>
        <taxon>Sordariales incertae sedis</taxon>
        <taxon>Remersonia</taxon>
    </lineage>
</organism>
<feature type="compositionally biased region" description="Low complexity" evidence="1">
    <location>
        <begin position="138"/>
        <end position="161"/>
    </location>
</feature>